<organism evidence="1 2">
    <name type="scientific">Chelonia mydas</name>
    <name type="common">Green sea-turtle</name>
    <name type="synonym">Chelonia agassizi</name>
    <dbReference type="NCBI Taxonomy" id="8469"/>
    <lineage>
        <taxon>Eukaryota</taxon>
        <taxon>Metazoa</taxon>
        <taxon>Chordata</taxon>
        <taxon>Craniata</taxon>
        <taxon>Vertebrata</taxon>
        <taxon>Euteleostomi</taxon>
        <taxon>Archelosauria</taxon>
        <taxon>Testudinata</taxon>
        <taxon>Testudines</taxon>
        <taxon>Cryptodira</taxon>
        <taxon>Durocryptodira</taxon>
        <taxon>Americhelydia</taxon>
        <taxon>Chelonioidea</taxon>
        <taxon>Cheloniidae</taxon>
        <taxon>Chelonia</taxon>
    </lineage>
</organism>
<evidence type="ECO:0000313" key="2">
    <source>
        <dbReference type="Proteomes" id="UP000031443"/>
    </source>
</evidence>
<sequence length="83" mass="9206">MGEHLQSTYCSEDTGLSMKVKDEVSHSLGSCDLYSSQHKFEVGIKEKFRLAICQLRSPPLTTHRITRPAVPVGTVPHSLLVIL</sequence>
<name>M7BDZ8_CHEMY</name>
<proteinExistence type="predicted"/>
<keyword evidence="2" id="KW-1185">Reference proteome</keyword>
<dbReference type="EMBL" id="KB528689">
    <property type="protein sequence ID" value="EMP35389.1"/>
    <property type="molecule type" value="Genomic_DNA"/>
</dbReference>
<dbReference type="AlphaFoldDB" id="M7BDZ8"/>
<gene>
    <name evidence="1" type="ORF">UY3_07352</name>
</gene>
<evidence type="ECO:0000313" key="1">
    <source>
        <dbReference type="EMBL" id="EMP35389.1"/>
    </source>
</evidence>
<reference evidence="2" key="1">
    <citation type="journal article" date="2013" name="Nat. Genet.">
        <title>The draft genomes of soft-shell turtle and green sea turtle yield insights into the development and evolution of the turtle-specific body plan.</title>
        <authorList>
            <person name="Wang Z."/>
            <person name="Pascual-Anaya J."/>
            <person name="Zadissa A."/>
            <person name="Li W."/>
            <person name="Niimura Y."/>
            <person name="Huang Z."/>
            <person name="Li C."/>
            <person name="White S."/>
            <person name="Xiong Z."/>
            <person name="Fang D."/>
            <person name="Wang B."/>
            <person name="Ming Y."/>
            <person name="Chen Y."/>
            <person name="Zheng Y."/>
            <person name="Kuraku S."/>
            <person name="Pignatelli M."/>
            <person name="Herrero J."/>
            <person name="Beal K."/>
            <person name="Nozawa M."/>
            <person name="Li Q."/>
            <person name="Wang J."/>
            <person name="Zhang H."/>
            <person name="Yu L."/>
            <person name="Shigenobu S."/>
            <person name="Wang J."/>
            <person name="Liu J."/>
            <person name="Flicek P."/>
            <person name="Searle S."/>
            <person name="Wang J."/>
            <person name="Kuratani S."/>
            <person name="Yin Y."/>
            <person name="Aken B."/>
            <person name="Zhang G."/>
            <person name="Irie N."/>
        </authorList>
    </citation>
    <scope>NUCLEOTIDE SEQUENCE [LARGE SCALE GENOMIC DNA]</scope>
</reference>
<protein>
    <submittedName>
        <fullName evidence="1">Uncharacterized protein</fullName>
    </submittedName>
</protein>
<dbReference type="Proteomes" id="UP000031443">
    <property type="component" value="Unassembled WGS sequence"/>
</dbReference>
<accession>M7BDZ8</accession>